<keyword evidence="1" id="KW-0479">Metal-binding</keyword>
<evidence type="ECO:0000256" key="2">
    <source>
        <dbReference type="SAM" id="MobiDB-lite"/>
    </source>
</evidence>
<accession>A0AAD5F445</accession>
<feature type="compositionally biased region" description="Polar residues" evidence="2">
    <location>
        <begin position="78"/>
        <end position="89"/>
    </location>
</feature>
<sequence length="154" mass="17480">MDLTGIPSKHACAAIGQLNDNHISYVHDYYKKEAFMKAYRPMVHSMATQDLWAKTNFPTLLPPKYHKQLGRPKKTRENSTIEPSPSSNPKAKHLSRYNLEIKCFICNQPGHNKSKCSRVNEAGSSSQVPSQRQKKTAPQGNTSTQRITRQSRQK</sequence>
<evidence type="ECO:0000256" key="1">
    <source>
        <dbReference type="PROSITE-ProRule" id="PRU00047"/>
    </source>
</evidence>
<dbReference type="GO" id="GO:0008270">
    <property type="term" value="F:zinc ion binding"/>
    <property type="evidence" value="ECO:0007669"/>
    <property type="project" value="UniProtKB-KW"/>
</dbReference>
<protein>
    <recommendedName>
        <fullName evidence="3">CCHC-type domain-containing protein</fullName>
    </recommendedName>
</protein>
<proteinExistence type="predicted"/>
<dbReference type="SUPFAM" id="SSF57756">
    <property type="entry name" value="Retrovirus zinc finger-like domains"/>
    <property type="match status" value="1"/>
</dbReference>
<evidence type="ECO:0000313" key="5">
    <source>
        <dbReference type="Proteomes" id="UP001054821"/>
    </source>
</evidence>
<reference evidence="4 5" key="1">
    <citation type="journal article" date="2022" name="G3 (Bethesda)">
        <title>Whole-genome sequence and methylome profiling of the almond [Prunus dulcis (Mill.) D.A. Webb] cultivar 'Nonpareil'.</title>
        <authorList>
            <person name="D'Amico-Willman K.M."/>
            <person name="Ouma W.Z."/>
            <person name="Meulia T."/>
            <person name="Sideli G.M."/>
            <person name="Gradziel T.M."/>
            <person name="Fresnedo-Ramirez J."/>
        </authorList>
    </citation>
    <scope>NUCLEOTIDE SEQUENCE [LARGE SCALE GENOMIC DNA]</scope>
    <source>
        <strain evidence="4">Clone GOH B32 T37-40</strain>
    </source>
</reference>
<organism evidence="4 5">
    <name type="scientific">Prunus dulcis</name>
    <name type="common">Almond</name>
    <name type="synonym">Amygdalus dulcis</name>
    <dbReference type="NCBI Taxonomy" id="3755"/>
    <lineage>
        <taxon>Eukaryota</taxon>
        <taxon>Viridiplantae</taxon>
        <taxon>Streptophyta</taxon>
        <taxon>Embryophyta</taxon>
        <taxon>Tracheophyta</taxon>
        <taxon>Spermatophyta</taxon>
        <taxon>Magnoliopsida</taxon>
        <taxon>eudicotyledons</taxon>
        <taxon>Gunneridae</taxon>
        <taxon>Pentapetalae</taxon>
        <taxon>rosids</taxon>
        <taxon>fabids</taxon>
        <taxon>Rosales</taxon>
        <taxon>Rosaceae</taxon>
        <taxon>Amygdaloideae</taxon>
        <taxon>Amygdaleae</taxon>
        <taxon>Prunus</taxon>
    </lineage>
</organism>
<feature type="domain" description="CCHC-type" evidence="3">
    <location>
        <begin position="102"/>
        <end position="116"/>
    </location>
</feature>
<evidence type="ECO:0000313" key="4">
    <source>
        <dbReference type="EMBL" id="KAI5352534.1"/>
    </source>
</evidence>
<feature type="region of interest" description="Disordered" evidence="2">
    <location>
        <begin position="110"/>
        <end position="154"/>
    </location>
</feature>
<dbReference type="GO" id="GO:0003676">
    <property type="term" value="F:nucleic acid binding"/>
    <property type="evidence" value="ECO:0007669"/>
    <property type="project" value="InterPro"/>
</dbReference>
<gene>
    <name evidence="4" type="ORF">L3X38_005425</name>
</gene>
<evidence type="ECO:0000259" key="3">
    <source>
        <dbReference type="PROSITE" id="PS50158"/>
    </source>
</evidence>
<dbReference type="EMBL" id="JAJFAZ020000001">
    <property type="protein sequence ID" value="KAI5352534.1"/>
    <property type="molecule type" value="Genomic_DNA"/>
</dbReference>
<comment type="caution">
    <text evidence="4">The sequence shown here is derived from an EMBL/GenBank/DDBJ whole genome shotgun (WGS) entry which is preliminary data.</text>
</comment>
<dbReference type="InterPro" id="IPR036875">
    <property type="entry name" value="Znf_CCHC_sf"/>
</dbReference>
<name>A0AAD5F445_PRUDU</name>
<keyword evidence="1" id="KW-0863">Zinc-finger</keyword>
<feature type="compositionally biased region" description="Polar residues" evidence="2">
    <location>
        <begin position="122"/>
        <end position="148"/>
    </location>
</feature>
<dbReference type="InterPro" id="IPR001878">
    <property type="entry name" value="Znf_CCHC"/>
</dbReference>
<keyword evidence="5" id="KW-1185">Reference proteome</keyword>
<feature type="compositionally biased region" description="Basic residues" evidence="2">
    <location>
        <begin position="64"/>
        <end position="74"/>
    </location>
</feature>
<keyword evidence="1" id="KW-0862">Zinc</keyword>
<feature type="region of interest" description="Disordered" evidence="2">
    <location>
        <begin position="62"/>
        <end position="93"/>
    </location>
</feature>
<dbReference type="AlphaFoldDB" id="A0AAD5F445"/>
<dbReference type="PROSITE" id="PS50158">
    <property type="entry name" value="ZF_CCHC"/>
    <property type="match status" value="1"/>
</dbReference>
<dbReference type="Proteomes" id="UP001054821">
    <property type="component" value="Chromosome 1"/>
</dbReference>